<protein>
    <recommendedName>
        <fullName evidence="12">Terpene synthase N-terminal domain-containing protein</fullName>
    </recommendedName>
</protein>
<dbReference type="PANTHER" id="PTHR31225">
    <property type="entry name" value="OS04G0344100 PROTEIN-RELATED"/>
    <property type="match status" value="1"/>
</dbReference>
<evidence type="ECO:0000256" key="4">
    <source>
        <dbReference type="ARBA" id="ARBA00022842"/>
    </source>
</evidence>
<evidence type="ECO:0000313" key="11">
    <source>
        <dbReference type="Proteomes" id="UP000467841"/>
    </source>
</evidence>
<comment type="similarity">
    <text evidence="7">Belongs to the terpene synthase family. Tpsa subfamily.</text>
</comment>
<dbReference type="InterPro" id="IPR008949">
    <property type="entry name" value="Isoprenoid_synthase_dom_sf"/>
</dbReference>
<dbReference type="Pfam" id="PF03936">
    <property type="entry name" value="Terpene_synth_C"/>
    <property type="match status" value="1"/>
</dbReference>
<dbReference type="InterPro" id="IPR036965">
    <property type="entry name" value="Terpene_synth_N_sf"/>
</dbReference>
<sequence length="605" mass="69781">MESIAVFGPKNGSHQLFLPSPNNWFPVSKLSSFPLTSVPSKPPRFVRLKATSTPICDDKKSNRTFEKLPPSPWTDHFNSLSVDVSEMDALRKEIDALKPEVKNKLMSSQGMESTKKRIHMIYSLVSLGLAHHFEDDIYETLEEDFLNIEEIMDGEEDLCTVSIFFWVFRTHGHYISSDVFRRFKKNNGDFKESLTGDAMAMLSLYEAANMGTRKDHILDEALIFTSTHLESLAAGGTCPPHLSLRIRNALNLSQHLNMEMVSAVEYISFYEQEKDHDKMLLKLSKLSFKLGQLQYIQELKILTKWYEELEFASKLPPYFRHRLVENHFFVLAMCFEPRLSRERMMMAKFFTILVILDDTFDRYASLPEAEVLANSLKRWDHDHTMDKQPDYLKFTLNFMLDTFEEFDRELGPDGRSDNVTAAIEVYKTHVKGNYDLAKWALVSHVPSFDEYMEVGEVEIAVYATLASRYMSLEKLDSKEAFEWLKSKPKIVQVLCAKGRLMDDITGFEDDMRRGYVTNAVCCYMKQHGVSEKEALKKLDEMVTEADKIINEEFLTTVGLPRCVLKAVIGLSRMITLCYNGYEGYTNPEGKIKEYMMSMFVDQISL</sequence>
<keyword evidence="5" id="KW-0464">Manganese</keyword>
<dbReference type="Pfam" id="PF01397">
    <property type="entry name" value="Terpene_synth"/>
    <property type="match status" value="1"/>
</dbReference>
<dbReference type="GO" id="GO:0016102">
    <property type="term" value="P:diterpenoid biosynthetic process"/>
    <property type="evidence" value="ECO:0007669"/>
    <property type="project" value="InterPro"/>
</dbReference>
<dbReference type="Proteomes" id="UP000467841">
    <property type="component" value="Unassembled WGS sequence"/>
</dbReference>
<evidence type="ECO:0000256" key="6">
    <source>
        <dbReference type="ARBA" id="ARBA00023239"/>
    </source>
</evidence>
<dbReference type="Gene3D" id="1.50.10.130">
    <property type="entry name" value="Terpene synthase, N-terminal domain"/>
    <property type="match status" value="1"/>
</dbReference>
<dbReference type="PANTHER" id="PTHR31225:SF242">
    <property type="entry name" value="TERPENOID SYNTHASE 9"/>
    <property type="match status" value="1"/>
</dbReference>
<feature type="domain" description="Terpene synthase metal-binding" evidence="9">
    <location>
        <begin position="308"/>
        <end position="547"/>
    </location>
</feature>
<evidence type="ECO:0000259" key="9">
    <source>
        <dbReference type="Pfam" id="PF03936"/>
    </source>
</evidence>
<dbReference type="GO" id="GO:0000287">
    <property type="term" value="F:magnesium ion binding"/>
    <property type="evidence" value="ECO:0007669"/>
    <property type="project" value="InterPro"/>
</dbReference>
<dbReference type="FunFam" id="1.50.10.130:FF:000001">
    <property type="entry name" value="Isoprene synthase, chloroplastic"/>
    <property type="match status" value="1"/>
</dbReference>
<dbReference type="InterPro" id="IPR050148">
    <property type="entry name" value="Terpene_synthase-like"/>
</dbReference>
<evidence type="ECO:0000256" key="5">
    <source>
        <dbReference type="ARBA" id="ARBA00023211"/>
    </source>
</evidence>
<proteinExistence type="inferred from homology"/>
<dbReference type="AlphaFoldDB" id="A0A6D2I6C0"/>
<keyword evidence="3" id="KW-0479">Metal-binding</keyword>
<dbReference type="InterPro" id="IPR034741">
    <property type="entry name" value="Terpene_cyclase-like_1_C"/>
</dbReference>
<evidence type="ECO:0000259" key="8">
    <source>
        <dbReference type="Pfam" id="PF01397"/>
    </source>
</evidence>
<accession>A0A6D2I6C0</accession>
<evidence type="ECO:0000256" key="2">
    <source>
        <dbReference type="ARBA" id="ARBA00001946"/>
    </source>
</evidence>
<comment type="caution">
    <text evidence="10">The sequence shown here is derived from an EMBL/GenBank/DDBJ whole genome shotgun (WGS) entry which is preliminary data.</text>
</comment>
<reference evidence="10" key="1">
    <citation type="submission" date="2020-01" db="EMBL/GenBank/DDBJ databases">
        <authorList>
            <person name="Mishra B."/>
        </authorList>
    </citation>
    <scope>NUCLEOTIDE SEQUENCE [LARGE SCALE GENOMIC DNA]</scope>
</reference>
<gene>
    <name evidence="10" type="ORF">MERR_LOCUS8154</name>
</gene>
<keyword evidence="4" id="KW-0460">Magnesium</keyword>
<dbReference type="SUPFAM" id="SSF48576">
    <property type="entry name" value="Terpenoid synthases"/>
    <property type="match status" value="1"/>
</dbReference>
<dbReference type="InterPro" id="IPR008930">
    <property type="entry name" value="Terpenoid_cyclase/PrenylTrfase"/>
</dbReference>
<evidence type="ECO:0008006" key="12">
    <source>
        <dbReference type="Google" id="ProtNLM"/>
    </source>
</evidence>
<dbReference type="InterPro" id="IPR005630">
    <property type="entry name" value="Terpene_synthase_metal-bd"/>
</dbReference>
<feature type="domain" description="Terpene synthase N-terminal" evidence="8">
    <location>
        <begin position="73"/>
        <end position="250"/>
    </location>
</feature>
<comment type="cofactor">
    <cofactor evidence="1">
        <name>Mn(2+)</name>
        <dbReference type="ChEBI" id="CHEBI:29035"/>
    </cofactor>
</comment>
<evidence type="ECO:0000256" key="7">
    <source>
        <dbReference type="ARBA" id="ARBA00038405"/>
    </source>
</evidence>
<dbReference type="SUPFAM" id="SSF48239">
    <property type="entry name" value="Terpenoid cyclases/Protein prenyltransferases"/>
    <property type="match status" value="1"/>
</dbReference>
<dbReference type="Gene3D" id="1.10.600.10">
    <property type="entry name" value="Farnesyl Diphosphate Synthase"/>
    <property type="match status" value="1"/>
</dbReference>
<comment type="cofactor">
    <cofactor evidence="2">
        <name>Mg(2+)</name>
        <dbReference type="ChEBI" id="CHEBI:18420"/>
    </cofactor>
</comment>
<evidence type="ECO:0000256" key="3">
    <source>
        <dbReference type="ARBA" id="ARBA00022723"/>
    </source>
</evidence>
<dbReference type="EMBL" id="CACVBM020000566">
    <property type="protein sequence ID" value="CAA7020919.1"/>
    <property type="molecule type" value="Genomic_DNA"/>
</dbReference>
<organism evidence="10 11">
    <name type="scientific">Microthlaspi erraticum</name>
    <dbReference type="NCBI Taxonomy" id="1685480"/>
    <lineage>
        <taxon>Eukaryota</taxon>
        <taxon>Viridiplantae</taxon>
        <taxon>Streptophyta</taxon>
        <taxon>Embryophyta</taxon>
        <taxon>Tracheophyta</taxon>
        <taxon>Spermatophyta</taxon>
        <taxon>Magnoliopsida</taxon>
        <taxon>eudicotyledons</taxon>
        <taxon>Gunneridae</taxon>
        <taxon>Pentapetalae</taxon>
        <taxon>rosids</taxon>
        <taxon>malvids</taxon>
        <taxon>Brassicales</taxon>
        <taxon>Brassicaceae</taxon>
        <taxon>Coluteocarpeae</taxon>
        <taxon>Microthlaspi</taxon>
    </lineage>
</organism>
<evidence type="ECO:0000313" key="10">
    <source>
        <dbReference type="EMBL" id="CAA7020919.1"/>
    </source>
</evidence>
<dbReference type="SFLD" id="SFLDG01019">
    <property type="entry name" value="Terpene_Cyclase_Like_1_C_Termi"/>
    <property type="match status" value="1"/>
</dbReference>
<keyword evidence="6" id="KW-0456">Lyase</keyword>
<evidence type="ECO:0000256" key="1">
    <source>
        <dbReference type="ARBA" id="ARBA00001936"/>
    </source>
</evidence>
<dbReference type="CDD" id="cd00684">
    <property type="entry name" value="Terpene_cyclase_plant_C1"/>
    <property type="match status" value="1"/>
</dbReference>
<dbReference type="InterPro" id="IPR001906">
    <property type="entry name" value="Terpene_synth_N"/>
</dbReference>
<dbReference type="OrthoDB" id="1078604at2759"/>
<dbReference type="GO" id="GO:0010333">
    <property type="term" value="F:terpene synthase activity"/>
    <property type="evidence" value="ECO:0007669"/>
    <property type="project" value="InterPro"/>
</dbReference>
<dbReference type="InterPro" id="IPR044814">
    <property type="entry name" value="Terpene_cyclase_plant_C1"/>
</dbReference>
<dbReference type="SFLD" id="SFLDS00005">
    <property type="entry name" value="Isoprenoid_Synthase_Type_I"/>
    <property type="match status" value="1"/>
</dbReference>
<dbReference type="FunFam" id="1.10.600.10:FF:000007">
    <property type="entry name" value="Isoprene synthase, chloroplastic"/>
    <property type="match status" value="1"/>
</dbReference>
<name>A0A6D2I6C0_9BRAS</name>
<keyword evidence="11" id="KW-1185">Reference proteome</keyword>